<keyword evidence="3" id="KW-1185">Reference proteome</keyword>
<dbReference type="AlphaFoldDB" id="A0AAV7R2K0"/>
<feature type="compositionally biased region" description="Polar residues" evidence="1">
    <location>
        <begin position="94"/>
        <end position="110"/>
    </location>
</feature>
<organism evidence="2 3">
    <name type="scientific">Pleurodeles waltl</name>
    <name type="common">Iberian ribbed newt</name>
    <dbReference type="NCBI Taxonomy" id="8319"/>
    <lineage>
        <taxon>Eukaryota</taxon>
        <taxon>Metazoa</taxon>
        <taxon>Chordata</taxon>
        <taxon>Craniata</taxon>
        <taxon>Vertebrata</taxon>
        <taxon>Euteleostomi</taxon>
        <taxon>Amphibia</taxon>
        <taxon>Batrachia</taxon>
        <taxon>Caudata</taxon>
        <taxon>Salamandroidea</taxon>
        <taxon>Salamandridae</taxon>
        <taxon>Pleurodelinae</taxon>
        <taxon>Pleurodeles</taxon>
    </lineage>
</organism>
<accession>A0AAV7R2K0</accession>
<evidence type="ECO:0000313" key="2">
    <source>
        <dbReference type="EMBL" id="KAJ1144978.1"/>
    </source>
</evidence>
<evidence type="ECO:0000256" key="1">
    <source>
        <dbReference type="SAM" id="MobiDB-lite"/>
    </source>
</evidence>
<dbReference type="Proteomes" id="UP001066276">
    <property type="component" value="Chromosome 6"/>
</dbReference>
<name>A0AAV7R2K0_PLEWA</name>
<sequence length="169" mass="18267">MEERRRVCGSEEQFAREKRISVRGRVLDGKMMAQRPARARLCLCRPGGAQRTTLQARWGRPGRHASVRDDVPSPPIKGVARSGPSLPNAAASRHCSTARETGTRAPSLSPSPGLGRALRDSPQEGGPGVRESAPLSVFSASRVRGVAHPAMVQEWGSFLQINERPLGSR</sequence>
<gene>
    <name evidence="2" type="ORF">NDU88_011270</name>
</gene>
<protein>
    <submittedName>
        <fullName evidence="2">Uncharacterized protein</fullName>
    </submittedName>
</protein>
<proteinExistence type="predicted"/>
<dbReference type="EMBL" id="JANPWB010000010">
    <property type="protein sequence ID" value="KAJ1144978.1"/>
    <property type="molecule type" value="Genomic_DNA"/>
</dbReference>
<feature type="region of interest" description="Disordered" evidence="1">
    <location>
        <begin position="57"/>
        <end position="133"/>
    </location>
</feature>
<reference evidence="2" key="1">
    <citation type="journal article" date="2022" name="bioRxiv">
        <title>Sequencing and chromosome-scale assembly of the giantPleurodeles waltlgenome.</title>
        <authorList>
            <person name="Brown T."/>
            <person name="Elewa A."/>
            <person name="Iarovenko S."/>
            <person name="Subramanian E."/>
            <person name="Araus A.J."/>
            <person name="Petzold A."/>
            <person name="Susuki M."/>
            <person name="Suzuki K.-i.T."/>
            <person name="Hayashi T."/>
            <person name="Toyoda A."/>
            <person name="Oliveira C."/>
            <person name="Osipova E."/>
            <person name="Leigh N.D."/>
            <person name="Simon A."/>
            <person name="Yun M.H."/>
        </authorList>
    </citation>
    <scope>NUCLEOTIDE SEQUENCE</scope>
    <source>
        <strain evidence="2">20211129_DDA</strain>
        <tissue evidence="2">Liver</tissue>
    </source>
</reference>
<evidence type="ECO:0000313" key="3">
    <source>
        <dbReference type="Proteomes" id="UP001066276"/>
    </source>
</evidence>
<comment type="caution">
    <text evidence="2">The sequence shown here is derived from an EMBL/GenBank/DDBJ whole genome shotgun (WGS) entry which is preliminary data.</text>
</comment>